<dbReference type="EMBL" id="LT634361">
    <property type="protein sequence ID" value="SFZ82684.1"/>
    <property type="molecule type" value="Genomic_DNA"/>
</dbReference>
<protein>
    <submittedName>
        <fullName evidence="2">Probable lipoprotein</fullName>
    </submittedName>
</protein>
<dbReference type="InterPro" id="IPR011050">
    <property type="entry name" value="Pectin_lyase_fold/virulence"/>
</dbReference>
<name>A0A2H1EAS9_9FLAO</name>
<keyword evidence="1" id="KW-0732">Signal</keyword>
<evidence type="ECO:0000256" key="1">
    <source>
        <dbReference type="SAM" id="SignalP"/>
    </source>
</evidence>
<dbReference type="Gene3D" id="2.160.20.10">
    <property type="entry name" value="Single-stranded right-handed beta-helix, Pectin lyase-like"/>
    <property type="match status" value="1"/>
</dbReference>
<dbReference type="KEGG" id="tmar:MARIT_1706"/>
<accession>A0A2H1EAS9</accession>
<proteinExistence type="predicted"/>
<dbReference type="STRING" id="1349785.GCA_000509405_02231"/>
<dbReference type="RefSeq" id="WP_100211247.1">
    <property type="nucleotide sequence ID" value="NZ_CP138495.1"/>
</dbReference>
<dbReference type="Proteomes" id="UP000231564">
    <property type="component" value="Chromosome MARIT"/>
</dbReference>
<keyword evidence="2" id="KW-0449">Lipoprotein</keyword>
<feature type="signal peptide" evidence="1">
    <location>
        <begin position="1"/>
        <end position="23"/>
    </location>
</feature>
<evidence type="ECO:0000313" key="3">
    <source>
        <dbReference type="Proteomes" id="UP000231564"/>
    </source>
</evidence>
<feature type="chain" id="PRO_5013802978" evidence="1">
    <location>
        <begin position="24"/>
        <end position="410"/>
    </location>
</feature>
<organism evidence="2 3">
    <name type="scientific">Tenacibaculum maritimum NCIMB 2154</name>
    <dbReference type="NCBI Taxonomy" id="1349785"/>
    <lineage>
        <taxon>Bacteria</taxon>
        <taxon>Pseudomonadati</taxon>
        <taxon>Bacteroidota</taxon>
        <taxon>Flavobacteriia</taxon>
        <taxon>Flavobacteriales</taxon>
        <taxon>Flavobacteriaceae</taxon>
        <taxon>Tenacibaculum</taxon>
    </lineage>
</organism>
<gene>
    <name evidence="2" type="ORF">MARIT_1706</name>
</gene>
<dbReference type="SMART" id="SM00710">
    <property type="entry name" value="PbH1"/>
    <property type="match status" value="7"/>
</dbReference>
<sequence>MKNLILQPRIVVIAMTSLLVSYACESELDNTLPQRAVSAQLKTTNMHMITNGMDLTAINGVLSQAQSGDVIEIESGTYAITGKLELKDGIILKKKVGAVSAPIFDAMSSSTSQMLEQDWKTGNKNVTIEGITFYNIRFKIENADGISFNDCIFDHGVRKAGTDKKETNDAYIQIVNSKNMKVESCVFKRRMNNSGRGIFVKQSNDTKITKNTFGDTDATAYFVTAINDNSTRTLIEENIINRNASWVNEKETDHGIYAHSFDGLVIKNNTISGWPADGTGGAVKARNGKNLTITENTMNDSGIILNVYDNLPTKYLKNVLIKDNTITLKSGVVLNNTYSGIGYWKNTGDTSFYEESIKIEGNTLTNGFLNISGSHLNTAKFNENGGGIYNNTAAKLSIPQGITESNNTTI</sequence>
<dbReference type="SUPFAM" id="SSF51126">
    <property type="entry name" value="Pectin lyase-like"/>
    <property type="match status" value="1"/>
</dbReference>
<dbReference type="OrthoDB" id="752025at2"/>
<evidence type="ECO:0000313" key="2">
    <source>
        <dbReference type="EMBL" id="SFZ82684.1"/>
    </source>
</evidence>
<dbReference type="AlphaFoldDB" id="A0A2H1EAS9"/>
<dbReference type="InterPro" id="IPR012334">
    <property type="entry name" value="Pectin_lyas_fold"/>
</dbReference>
<dbReference type="PROSITE" id="PS51257">
    <property type="entry name" value="PROKAR_LIPOPROTEIN"/>
    <property type="match status" value="1"/>
</dbReference>
<keyword evidence="3" id="KW-1185">Reference proteome</keyword>
<dbReference type="GeneID" id="47723214"/>
<dbReference type="InterPro" id="IPR006626">
    <property type="entry name" value="PbH1"/>
</dbReference>
<reference evidence="2 3" key="1">
    <citation type="submission" date="2016-11" db="EMBL/GenBank/DDBJ databases">
        <authorList>
            <person name="Jaros S."/>
            <person name="Januszkiewicz K."/>
            <person name="Wedrychowicz H."/>
        </authorList>
    </citation>
    <scope>NUCLEOTIDE SEQUENCE [LARGE SCALE GENOMIC DNA]</scope>
    <source>
        <strain evidence="2">NCIMB 2154T</strain>
    </source>
</reference>